<dbReference type="InterPro" id="IPR042263">
    <property type="entry name" value="DPH1/DPH2_1"/>
</dbReference>
<dbReference type="NCBIfam" id="TIGR00272">
    <property type="entry name" value="DPH2"/>
    <property type="match status" value="1"/>
</dbReference>
<dbReference type="GO" id="GO:0005737">
    <property type="term" value="C:cytoplasm"/>
    <property type="evidence" value="ECO:0007669"/>
    <property type="project" value="UniProtKB-SubCell"/>
</dbReference>
<feature type="region of interest" description="Disordered" evidence="8">
    <location>
        <begin position="542"/>
        <end position="575"/>
    </location>
</feature>
<comment type="pathway">
    <text evidence="2 7">Protein modification; peptidyl-diphthamide biosynthesis.</text>
</comment>
<dbReference type="Pfam" id="PF01866">
    <property type="entry name" value="Diphthamide_syn"/>
    <property type="match status" value="1"/>
</dbReference>
<dbReference type="PANTHER" id="PTHR10762">
    <property type="entry name" value="DIPHTHAMIDE BIOSYNTHESIS PROTEIN"/>
    <property type="match status" value="1"/>
</dbReference>
<dbReference type="FunFam" id="3.40.50.11840:FF:000010">
    <property type="entry name" value="2-(3-amino-3-carboxypropyl)histidine synthase subunit 2"/>
    <property type="match status" value="1"/>
</dbReference>
<keyword evidence="5 7" id="KW-0408">Iron</keyword>
<dbReference type="PANTHER" id="PTHR10762:SF2">
    <property type="entry name" value="2-(3-AMINO-3-CARBOXYPROPYL)HISTIDINE SYNTHASE SUBUNIT 2"/>
    <property type="match status" value="1"/>
</dbReference>
<evidence type="ECO:0000256" key="8">
    <source>
        <dbReference type="SAM" id="MobiDB-lite"/>
    </source>
</evidence>
<dbReference type="GeneID" id="85314253"/>
<keyword evidence="10" id="KW-1185">Reference proteome</keyword>
<reference evidence="9" key="1">
    <citation type="submission" date="2023-06" db="EMBL/GenBank/DDBJ databases">
        <title>Genome-scale phylogeny and comparative genomics of the fungal order Sordariales.</title>
        <authorList>
            <consortium name="Lawrence Berkeley National Laboratory"/>
            <person name="Hensen N."/>
            <person name="Bonometti L."/>
            <person name="Westerberg I."/>
            <person name="Brannstrom I.O."/>
            <person name="Guillou S."/>
            <person name="Cros-Aarteil S."/>
            <person name="Calhoun S."/>
            <person name="Haridas S."/>
            <person name="Kuo A."/>
            <person name="Mondo S."/>
            <person name="Pangilinan J."/>
            <person name="Riley R."/>
            <person name="Labutti K."/>
            <person name="Andreopoulos B."/>
            <person name="Lipzen A."/>
            <person name="Chen C."/>
            <person name="Yanf M."/>
            <person name="Daum C."/>
            <person name="Ng V."/>
            <person name="Clum A."/>
            <person name="Steindorff A."/>
            <person name="Ohm R."/>
            <person name="Martin F."/>
            <person name="Silar P."/>
            <person name="Natvig D."/>
            <person name="Lalanne C."/>
            <person name="Gautier V."/>
            <person name="Ament-Velasquez S.L."/>
            <person name="Kruys A."/>
            <person name="Hutchinson M.I."/>
            <person name="Powell A.J."/>
            <person name="Barry K."/>
            <person name="Miller A.N."/>
            <person name="Grigoriev I.V."/>
            <person name="Debuchy R."/>
            <person name="Gladieux P."/>
            <person name="Thoren M.H."/>
            <person name="Johannesson H."/>
        </authorList>
    </citation>
    <scope>NUCLEOTIDE SEQUENCE</scope>
    <source>
        <strain evidence="9">8032-3</strain>
    </source>
</reference>
<evidence type="ECO:0000313" key="10">
    <source>
        <dbReference type="Proteomes" id="UP001244011"/>
    </source>
</evidence>
<feature type="region of interest" description="Disordered" evidence="8">
    <location>
        <begin position="487"/>
        <end position="512"/>
    </location>
</feature>
<dbReference type="Proteomes" id="UP001244011">
    <property type="component" value="Unassembled WGS sequence"/>
</dbReference>
<evidence type="ECO:0000256" key="5">
    <source>
        <dbReference type="ARBA" id="ARBA00023004"/>
    </source>
</evidence>
<dbReference type="Gene3D" id="3.40.50.11840">
    <property type="entry name" value="Diphthamide synthesis DPH1/DPH2 domain 1"/>
    <property type="match status" value="1"/>
</dbReference>
<dbReference type="SFLD" id="SFLDS00032">
    <property type="entry name" value="Radical_SAM_3-amino-3-carboxyp"/>
    <property type="match status" value="1"/>
</dbReference>
<evidence type="ECO:0000256" key="3">
    <source>
        <dbReference type="ARBA" id="ARBA00006179"/>
    </source>
</evidence>
<protein>
    <recommendedName>
        <fullName evidence="7">2-(3-amino-3-carboxypropyl)histidine synthase subunit 2</fullName>
    </recommendedName>
</protein>
<evidence type="ECO:0000256" key="1">
    <source>
        <dbReference type="ARBA" id="ARBA00001966"/>
    </source>
</evidence>
<feature type="region of interest" description="Disordered" evidence="8">
    <location>
        <begin position="438"/>
        <end position="471"/>
    </location>
</feature>
<comment type="subcellular location">
    <subcellularLocation>
        <location evidence="7">Cytoplasm</location>
    </subcellularLocation>
</comment>
<dbReference type="NCBIfam" id="TIGR00322">
    <property type="entry name" value="diphth2_R"/>
    <property type="match status" value="1"/>
</dbReference>
<dbReference type="GO" id="GO:0046872">
    <property type="term" value="F:metal ion binding"/>
    <property type="evidence" value="ECO:0007669"/>
    <property type="project" value="UniProtKB-KW"/>
</dbReference>
<comment type="caution">
    <text evidence="9">The sequence shown here is derived from an EMBL/GenBank/DDBJ whole genome shotgun (WGS) entry which is preliminary data.</text>
</comment>
<feature type="compositionally biased region" description="Acidic residues" evidence="8">
    <location>
        <begin position="438"/>
        <end position="468"/>
    </location>
</feature>
<gene>
    <name evidence="9" type="ORF">QBC33DRAFT_578508</name>
</gene>
<dbReference type="GO" id="GO:0017183">
    <property type="term" value="P:protein histidyl modification to diphthamide"/>
    <property type="evidence" value="ECO:0007669"/>
    <property type="project" value="InterPro"/>
</dbReference>
<evidence type="ECO:0000256" key="4">
    <source>
        <dbReference type="ARBA" id="ARBA00022723"/>
    </source>
</evidence>
<organism evidence="9 10">
    <name type="scientific">Phialemonium atrogriseum</name>
    <dbReference type="NCBI Taxonomy" id="1093897"/>
    <lineage>
        <taxon>Eukaryota</taxon>
        <taxon>Fungi</taxon>
        <taxon>Dikarya</taxon>
        <taxon>Ascomycota</taxon>
        <taxon>Pezizomycotina</taxon>
        <taxon>Sordariomycetes</taxon>
        <taxon>Sordariomycetidae</taxon>
        <taxon>Cephalothecales</taxon>
        <taxon>Cephalothecaceae</taxon>
        <taxon>Phialemonium</taxon>
    </lineage>
</organism>
<dbReference type="AlphaFoldDB" id="A0AAJ0BZC5"/>
<evidence type="ECO:0000256" key="7">
    <source>
        <dbReference type="RuleBase" id="RU364133"/>
    </source>
</evidence>
<dbReference type="InterPro" id="IPR010014">
    <property type="entry name" value="DHP2"/>
</dbReference>
<keyword evidence="6 7" id="KW-0411">Iron-sulfur</keyword>
<dbReference type="InterPro" id="IPR016435">
    <property type="entry name" value="DPH1/DPH2"/>
</dbReference>
<evidence type="ECO:0000256" key="6">
    <source>
        <dbReference type="ARBA" id="ARBA00023014"/>
    </source>
</evidence>
<sequence length="575" mass="61990">MANNLSAPPALSTPAEHLFERIKPNVAPADNEAQARTRSEDELRDTYEIARTAKEIRGGRRRRIALQFPDSMLRHAPWVVEALKAELDTLGYDETPGNTTEAPRGAADPNQERIYILADTSYSACCVDEIAAEHVDADVVVHYGRACLSPTSRLPVVHVFTKHRLDEQAVLEAFEQTFDDKQSKVVLMADVTYHDHVPGLAARIRADRGYANLLSTGICHNPLGRIPNRLILDPEGADISADVDLKDYAVFHISSPPTALLLALSSRVKSLHILPTPTTSPSPSDPRPTAPAPSATQTAAQLLGRRYARVLTLATAGVVGILVNTLSVSDYLPAVDGVRRLVAAAGKKSYTVVVGRLNPAKLANFAEVDGWVVVGCWEGSLVEDDGDYFRPVVTPFELGAALVGDGKRVWDGAWWGGIEGPRGVLGGEETGEEEEVAREADGAGEEVVEEDGRDWEGGVDEEESEPPEFDLRTGKLVSRSRPMRMISHNQGRGAGVGEAEAEAGTRSSDALALRPKSDLATVKGVVSPGAEFLRSQRTWQGLGTDFDSSETSTAIEEGRSGVARGYTVGENHERT</sequence>
<evidence type="ECO:0000256" key="2">
    <source>
        <dbReference type="ARBA" id="ARBA00005156"/>
    </source>
</evidence>
<dbReference type="RefSeq" id="XP_060283472.1">
    <property type="nucleotide sequence ID" value="XM_060431066.1"/>
</dbReference>
<dbReference type="EMBL" id="MU839009">
    <property type="protein sequence ID" value="KAK1767259.1"/>
    <property type="molecule type" value="Genomic_DNA"/>
</dbReference>
<dbReference type="Gene3D" id="3.40.50.11860">
    <property type="entry name" value="Diphthamide synthesis DPH1/DPH2 domain 3"/>
    <property type="match status" value="1"/>
</dbReference>
<dbReference type="SFLD" id="SFLDF00408">
    <property type="entry name" value="Diphthamide_biosynthesis_famil"/>
    <property type="match status" value="1"/>
</dbReference>
<dbReference type="GO" id="GO:0051536">
    <property type="term" value="F:iron-sulfur cluster binding"/>
    <property type="evidence" value="ECO:0007669"/>
    <property type="project" value="UniProtKB-KW"/>
</dbReference>
<keyword evidence="7" id="KW-0963">Cytoplasm</keyword>
<evidence type="ECO:0000313" key="9">
    <source>
        <dbReference type="EMBL" id="KAK1767259.1"/>
    </source>
</evidence>
<accession>A0AAJ0BZC5</accession>
<dbReference type="SFLD" id="SFLDG01121">
    <property type="entry name" value="Diphthamide_biosynthesis"/>
    <property type="match status" value="1"/>
</dbReference>
<feature type="compositionally biased region" description="Pro residues" evidence="8">
    <location>
        <begin position="278"/>
        <end position="291"/>
    </location>
</feature>
<keyword evidence="4 7" id="KW-0479">Metal-binding</keyword>
<dbReference type="GO" id="GO:0090560">
    <property type="term" value="F:2-(3-amino-3-carboxypropyl)histidine synthase activity"/>
    <property type="evidence" value="ECO:0007669"/>
    <property type="project" value="InterPro"/>
</dbReference>
<dbReference type="FunFam" id="3.40.50.11860:FF:000001">
    <property type="entry name" value="2-(3-amino-3-carboxypropyl)histidine synthase subunit 2"/>
    <property type="match status" value="1"/>
</dbReference>
<name>A0AAJ0BZC5_9PEZI</name>
<proteinExistence type="inferred from homology"/>
<feature type="region of interest" description="Disordered" evidence="8">
    <location>
        <begin position="274"/>
        <end position="296"/>
    </location>
</feature>
<dbReference type="InterPro" id="IPR042265">
    <property type="entry name" value="DPH1/DPH2_3"/>
</dbReference>
<comment type="similarity">
    <text evidence="3 7">Belongs to the DPH1/DPH2 family. DPH2 subfamily.</text>
</comment>
<comment type="function">
    <text evidence="7">Required for the first step of diphthamide biosynthesis, a post-translational modification of histidine which occurs in elongation factor 2. DPH1 and DPH2 transfer a 3-amino-3-carboxypropyl (ACP) group from S-adenosyl-L-methionine (SAM) to a histidine residue, the reaction is assisted by a reduction system comprising DPH3 and a NADH-dependent reductase. Facilitates the reduction of the catalytic iron-sulfur cluster found in the DPH1 subunit.</text>
</comment>
<comment type="cofactor">
    <cofactor evidence="1">
        <name>[4Fe-4S] cluster</name>
        <dbReference type="ChEBI" id="CHEBI:49883"/>
    </cofactor>
</comment>